<proteinExistence type="predicted"/>
<dbReference type="AlphaFoldDB" id="A0A1I5CJF3"/>
<protein>
    <submittedName>
        <fullName evidence="1">Uncharacterized protein</fullName>
    </submittedName>
</protein>
<reference evidence="1 2" key="1">
    <citation type="submission" date="2016-10" db="EMBL/GenBank/DDBJ databases">
        <authorList>
            <person name="de Groot N.N."/>
        </authorList>
    </citation>
    <scope>NUCLEOTIDE SEQUENCE [LARGE SCALE GENOMIC DNA]</scope>
    <source>
        <strain evidence="1 2">DSM 17794</strain>
    </source>
</reference>
<dbReference type="Proteomes" id="UP000199153">
    <property type="component" value="Unassembled WGS sequence"/>
</dbReference>
<sequence length="364" mass="41227">MSLWPLLSGTSFLKLLTSKIGANTYKSEFYFYFKKKFNFEKKDYILHAPSILSMPPSIPYTPPAKPGILPDVEFDLSMVTEIVTIKPFIMIYFKNIRLFLFAGILSLIFGFVSCETEKLPQEKYEVFHAKTTMGTENARFPTFHHNFNDNLGPWVDNSIEGELGWCGSIELADRKNSDISPSAGRGFAILMNGTCNDYYTEQGFETSGPATFDPALWGMNFPESGFIHQLDIYLDPGSFESGAAFTYANSLFYEAADYPFRYFSIDVTKTEAILWVEDYQVSENGWYTFRHVNSRDDEGNLKVDFELLKNGKVLYSTSIDQTLLTAESTTSFLADGLGSGYIWFVSIQEGVSLPVDEYFLRPGK</sequence>
<gene>
    <name evidence="1" type="ORF">SAMN05660413_02878</name>
</gene>
<evidence type="ECO:0000313" key="1">
    <source>
        <dbReference type="EMBL" id="SFN87140.1"/>
    </source>
</evidence>
<evidence type="ECO:0000313" key="2">
    <source>
        <dbReference type="Proteomes" id="UP000199153"/>
    </source>
</evidence>
<accession>A0A1I5CJF3</accession>
<organism evidence="1 2">
    <name type="scientific">Salegentibacter flavus</name>
    <dbReference type="NCBI Taxonomy" id="287099"/>
    <lineage>
        <taxon>Bacteria</taxon>
        <taxon>Pseudomonadati</taxon>
        <taxon>Bacteroidota</taxon>
        <taxon>Flavobacteriia</taxon>
        <taxon>Flavobacteriales</taxon>
        <taxon>Flavobacteriaceae</taxon>
        <taxon>Salegentibacter</taxon>
    </lineage>
</organism>
<dbReference type="EMBL" id="FOVL01000022">
    <property type="protein sequence ID" value="SFN87140.1"/>
    <property type="molecule type" value="Genomic_DNA"/>
</dbReference>
<name>A0A1I5CJF3_9FLAO</name>
<keyword evidence="2" id="KW-1185">Reference proteome</keyword>